<protein>
    <submittedName>
        <fullName evidence="1">Uncharacterized protein</fullName>
    </submittedName>
</protein>
<evidence type="ECO:0000313" key="2">
    <source>
        <dbReference type="Proteomes" id="UP000643207"/>
    </source>
</evidence>
<evidence type="ECO:0000313" key="1">
    <source>
        <dbReference type="EMBL" id="MBL0719056.1"/>
    </source>
</evidence>
<accession>A0A9X1BPZ6</accession>
<gene>
    <name evidence="1" type="ORF">JI742_04050</name>
</gene>
<dbReference type="RefSeq" id="WP_201824188.1">
    <property type="nucleotide sequence ID" value="NZ_JAERRA010000001.1"/>
</dbReference>
<sequence length="87" mass="9512">MDVTATDAKNRLGQRLEACQREPVIIEPSSRRHSFPDRVSAMAPWDLHPKPQEAGTLPTRAWGLPLACLRDPSRRIADALAAVASGI</sequence>
<name>A0A9X1BPZ6_9BURK</name>
<comment type="caution">
    <text evidence="1">The sequence shown here is derived from an EMBL/GenBank/DDBJ whole genome shotgun (WGS) entry which is preliminary data.</text>
</comment>
<dbReference type="Proteomes" id="UP000643207">
    <property type="component" value="Unassembled WGS sequence"/>
</dbReference>
<dbReference type="AlphaFoldDB" id="A0A9X1BPZ6"/>
<organism evidence="1 2">
    <name type="scientific">Aquariibacter lacus</name>
    <dbReference type="NCBI Taxonomy" id="2801332"/>
    <lineage>
        <taxon>Bacteria</taxon>
        <taxon>Pseudomonadati</taxon>
        <taxon>Pseudomonadota</taxon>
        <taxon>Betaproteobacteria</taxon>
        <taxon>Burkholderiales</taxon>
        <taxon>Sphaerotilaceae</taxon>
        <taxon>Aquariibacter</taxon>
    </lineage>
</organism>
<dbReference type="EMBL" id="JAERRA010000001">
    <property type="protein sequence ID" value="MBL0719056.1"/>
    <property type="molecule type" value="Genomic_DNA"/>
</dbReference>
<keyword evidence="2" id="KW-1185">Reference proteome</keyword>
<reference evidence="1 2" key="1">
    <citation type="submission" date="2021-01" db="EMBL/GenBank/DDBJ databases">
        <title>Piscinibacter sp. Jin2 Genome sequencing and assembly.</title>
        <authorList>
            <person name="Kim I."/>
        </authorList>
    </citation>
    <scope>NUCLEOTIDE SEQUENCE [LARGE SCALE GENOMIC DNA]</scope>
    <source>
        <strain evidence="1 2">Jin2</strain>
    </source>
</reference>
<proteinExistence type="predicted"/>